<name>X0HLA6_FUSOX</name>
<dbReference type="EMBL" id="JH658847">
    <property type="protein sequence ID" value="EXL77198.1"/>
    <property type="molecule type" value="Genomic_DNA"/>
</dbReference>
<protein>
    <submittedName>
        <fullName evidence="1">Uncharacterized protein</fullName>
    </submittedName>
</protein>
<proteinExistence type="predicted"/>
<accession>X0HLA6</accession>
<dbReference type="Proteomes" id="UP000030676">
    <property type="component" value="Unassembled WGS sequence"/>
</dbReference>
<reference evidence="1" key="2">
    <citation type="submission" date="2012-05" db="EMBL/GenBank/DDBJ databases">
        <title>The Genome Annotation of Fusarium oxysporum PHW808.</title>
        <authorList>
            <consortium name="The Broad Institute Genomics Platform"/>
            <person name="Ma L.-J."/>
            <person name="Corby-Kistler H."/>
            <person name="Broz K."/>
            <person name="Gale L.R."/>
            <person name="Jonkers W."/>
            <person name="O'Donnell K."/>
            <person name="Ploetz R."/>
            <person name="Steinberg C."/>
            <person name="Schwartz D.C."/>
            <person name="VanEtten H."/>
            <person name="Zhou S."/>
            <person name="Young S.K."/>
            <person name="Zeng Q."/>
            <person name="Gargeya S."/>
            <person name="Fitzgerald M."/>
            <person name="Abouelleil A."/>
            <person name="Alvarado L."/>
            <person name="Chapman S.B."/>
            <person name="Gainer-Dewar J."/>
            <person name="Goldberg J."/>
            <person name="Griggs A."/>
            <person name="Gujja S."/>
            <person name="Hansen M."/>
            <person name="Howarth C."/>
            <person name="Imamovic A."/>
            <person name="Ireland A."/>
            <person name="Larimer J."/>
            <person name="McCowan C."/>
            <person name="Murphy C."/>
            <person name="Pearson M."/>
            <person name="Poon T.W."/>
            <person name="Priest M."/>
            <person name="Roberts A."/>
            <person name="Saif S."/>
            <person name="Shea T."/>
            <person name="Sykes S."/>
            <person name="Wortman J."/>
            <person name="Nusbaum C."/>
            <person name="Birren B."/>
        </authorList>
    </citation>
    <scope>NUCLEOTIDE SEQUENCE</scope>
    <source>
        <strain evidence="1">54008</strain>
    </source>
</reference>
<dbReference type="HOGENOM" id="CLU_1927713_0_0_1"/>
<gene>
    <name evidence="1" type="ORF">FOPG_08240</name>
</gene>
<reference evidence="1" key="1">
    <citation type="submission" date="2011-11" db="EMBL/GenBank/DDBJ databases">
        <title>The Genome Sequence of Fusarium oxysporum PHW808.</title>
        <authorList>
            <consortium name="The Broad Institute Genome Sequencing Platform"/>
            <person name="Ma L.-J."/>
            <person name="Gale L.R."/>
            <person name="Schwartz D.C."/>
            <person name="Zhou S."/>
            <person name="Corby-Kistler H."/>
            <person name="Young S.K."/>
            <person name="Zeng Q."/>
            <person name="Gargeya S."/>
            <person name="Fitzgerald M."/>
            <person name="Haas B."/>
            <person name="Abouelleil A."/>
            <person name="Alvarado L."/>
            <person name="Arachchi H.M."/>
            <person name="Berlin A."/>
            <person name="Brown A."/>
            <person name="Chapman S.B."/>
            <person name="Chen Z."/>
            <person name="Dunbar C."/>
            <person name="Freedman E."/>
            <person name="Gearin G."/>
            <person name="Goldberg J."/>
            <person name="Griggs A."/>
            <person name="Gujja S."/>
            <person name="Heiman D."/>
            <person name="Howarth C."/>
            <person name="Larson L."/>
            <person name="Lui A."/>
            <person name="MacDonald P.J.P."/>
            <person name="Montmayeur A."/>
            <person name="Murphy C."/>
            <person name="Neiman D."/>
            <person name="Pearson M."/>
            <person name="Priest M."/>
            <person name="Roberts A."/>
            <person name="Saif S."/>
            <person name="Shea T."/>
            <person name="Shenoy N."/>
            <person name="Sisk P."/>
            <person name="Stolte C."/>
            <person name="Sykes S."/>
            <person name="Wortman J."/>
            <person name="Nusbaum C."/>
            <person name="Birren B."/>
        </authorList>
    </citation>
    <scope>NUCLEOTIDE SEQUENCE [LARGE SCALE GENOMIC DNA]</scope>
    <source>
        <strain evidence="1">54008</strain>
    </source>
</reference>
<organism evidence="1">
    <name type="scientific">Fusarium oxysporum f. sp. conglutinans race 2 54008</name>
    <dbReference type="NCBI Taxonomy" id="1089457"/>
    <lineage>
        <taxon>Eukaryota</taxon>
        <taxon>Fungi</taxon>
        <taxon>Dikarya</taxon>
        <taxon>Ascomycota</taxon>
        <taxon>Pezizomycotina</taxon>
        <taxon>Sordariomycetes</taxon>
        <taxon>Hypocreomycetidae</taxon>
        <taxon>Hypocreales</taxon>
        <taxon>Nectriaceae</taxon>
        <taxon>Fusarium</taxon>
        <taxon>Fusarium oxysporum species complex</taxon>
    </lineage>
</organism>
<sequence>MSMVTYAYDITPGLLIHNNHNAYSLLNLVSKNMHLTGRSTDVKIASRLAMINLVASTSAHFDWTQACEDPIKQPITEPRYLLCLGVSFGSFGPFLVFNSGSPVKGALGHKQYHLVEPRQMDGPKEVEIHSE</sequence>
<dbReference type="AlphaFoldDB" id="X0HLA6"/>
<evidence type="ECO:0000313" key="1">
    <source>
        <dbReference type="EMBL" id="EXL77198.1"/>
    </source>
</evidence>